<evidence type="ECO:0000313" key="2">
    <source>
        <dbReference type="Proteomes" id="UP001221898"/>
    </source>
</evidence>
<proteinExistence type="predicted"/>
<dbReference type="AlphaFoldDB" id="A0AAD7RHI6"/>
<dbReference type="EMBL" id="JAINUG010000280">
    <property type="protein sequence ID" value="KAJ8384052.1"/>
    <property type="molecule type" value="Genomic_DNA"/>
</dbReference>
<organism evidence="1 2">
    <name type="scientific">Aldrovandia affinis</name>
    <dbReference type="NCBI Taxonomy" id="143900"/>
    <lineage>
        <taxon>Eukaryota</taxon>
        <taxon>Metazoa</taxon>
        <taxon>Chordata</taxon>
        <taxon>Craniata</taxon>
        <taxon>Vertebrata</taxon>
        <taxon>Euteleostomi</taxon>
        <taxon>Actinopterygii</taxon>
        <taxon>Neopterygii</taxon>
        <taxon>Teleostei</taxon>
        <taxon>Notacanthiformes</taxon>
        <taxon>Halosauridae</taxon>
        <taxon>Aldrovandia</taxon>
    </lineage>
</organism>
<protein>
    <submittedName>
        <fullName evidence="1">Uncharacterized protein</fullName>
    </submittedName>
</protein>
<gene>
    <name evidence="1" type="ORF">AAFF_G00211840</name>
</gene>
<evidence type="ECO:0000313" key="1">
    <source>
        <dbReference type="EMBL" id="KAJ8384052.1"/>
    </source>
</evidence>
<reference evidence="1" key="1">
    <citation type="journal article" date="2023" name="Science">
        <title>Genome structures resolve the early diversification of teleost fishes.</title>
        <authorList>
            <person name="Parey E."/>
            <person name="Louis A."/>
            <person name="Montfort J."/>
            <person name="Bouchez O."/>
            <person name="Roques C."/>
            <person name="Iampietro C."/>
            <person name="Lluch J."/>
            <person name="Castinel A."/>
            <person name="Donnadieu C."/>
            <person name="Desvignes T."/>
            <person name="Floi Bucao C."/>
            <person name="Jouanno E."/>
            <person name="Wen M."/>
            <person name="Mejri S."/>
            <person name="Dirks R."/>
            <person name="Jansen H."/>
            <person name="Henkel C."/>
            <person name="Chen W.J."/>
            <person name="Zahm M."/>
            <person name="Cabau C."/>
            <person name="Klopp C."/>
            <person name="Thompson A.W."/>
            <person name="Robinson-Rechavi M."/>
            <person name="Braasch I."/>
            <person name="Lecointre G."/>
            <person name="Bobe J."/>
            <person name="Postlethwait J.H."/>
            <person name="Berthelot C."/>
            <person name="Roest Crollius H."/>
            <person name="Guiguen Y."/>
        </authorList>
    </citation>
    <scope>NUCLEOTIDE SEQUENCE</scope>
    <source>
        <strain evidence="1">NC1722</strain>
    </source>
</reference>
<comment type="caution">
    <text evidence="1">The sequence shown here is derived from an EMBL/GenBank/DDBJ whole genome shotgun (WGS) entry which is preliminary data.</text>
</comment>
<keyword evidence="2" id="KW-1185">Reference proteome</keyword>
<name>A0AAD7RHI6_9TELE</name>
<sequence length="141" mass="15432">MRSTHIPAEVCERFAESRGLTHSALALCSSGRCLKSAHQTHTQARRNGGVREASLQCEYLNRSTCRKEALAPAPLALALNMLQDSHSEFPTLERFYTTETQSRQLTGVPDSGAHGRLSHCGTILSSELLPNKVGGVQMENR</sequence>
<dbReference type="Proteomes" id="UP001221898">
    <property type="component" value="Unassembled WGS sequence"/>
</dbReference>
<accession>A0AAD7RHI6</accession>